<sequence length="321" mass="36729">MNTTRRINSTKCLCSRDAPRGEKHVTNTNSVNAWCSPPRFSTVFHPPLPVQSLGPFVSSCLYSELVVRHNKAFIQLSHPLLTFVALFPWNTVVSAAIQFCEHLTSFQDEIQLIWPRPWRSRLTSWLFVYTRYSPYVINYLHASYPQPTFSTINLQIGGYLVFIAKITTTQLMFLIIQYILSKRLTLFYRGTWIRVFVLPGFMIARSTLVFCLAFGEAHLELIMLGFMVFAYCTKNDSGRNPVTHRLRKREGLGVPIFSLITMAIALEMQLVGEPVSLTIYPIYLGLMSSLACRLILSNHKVIQAFVANTETQEYRLANSRL</sequence>
<feature type="domain" description="DUF6533" evidence="2">
    <location>
        <begin position="91"/>
        <end position="134"/>
    </location>
</feature>
<accession>A0AAD5VQD6</accession>
<feature type="transmembrane region" description="Helical" evidence="1">
    <location>
        <begin position="156"/>
        <end position="179"/>
    </location>
</feature>
<organism evidence="3 4">
    <name type="scientific">Leucocoprinus birnbaumii</name>
    <dbReference type="NCBI Taxonomy" id="56174"/>
    <lineage>
        <taxon>Eukaryota</taxon>
        <taxon>Fungi</taxon>
        <taxon>Dikarya</taxon>
        <taxon>Basidiomycota</taxon>
        <taxon>Agaricomycotina</taxon>
        <taxon>Agaricomycetes</taxon>
        <taxon>Agaricomycetidae</taxon>
        <taxon>Agaricales</taxon>
        <taxon>Agaricineae</taxon>
        <taxon>Agaricaceae</taxon>
        <taxon>Leucocoprinus</taxon>
    </lineage>
</organism>
<evidence type="ECO:0000259" key="2">
    <source>
        <dbReference type="Pfam" id="PF20151"/>
    </source>
</evidence>
<keyword evidence="1" id="KW-1133">Transmembrane helix</keyword>
<reference evidence="3" key="1">
    <citation type="submission" date="2022-07" db="EMBL/GenBank/DDBJ databases">
        <title>Genome Sequence of Leucocoprinus birnbaumii.</title>
        <authorList>
            <person name="Buettner E."/>
        </authorList>
    </citation>
    <scope>NUCLEOTIDE SEQUENCE</scope>
    <source>
        <strain evidence="3">VT141</strain>
    </source>
</reference>
<evidence type="ECO:0000256" key="1">
    <source>
        <dbReference type="SAM" id="Phobius"/>
    </source>
</evidence>
<feature type="transmembrane region" description="Helical" evidence="1">
    <location>
        <begin position="252"/>
        <end position="271"/>
    </location>
</feature>
<evidence type="ECO:0000313" key="3">
    <source>
        <dbReference type="EMBL" id="KAJ3566641.1"/>
    </source>
</evidence>
<dbReference type="AlphaFoldDB" id="A0AAD5VQD6"/>
<name>A0AAD5VQD6_9AGAR</name>
<dbReference type="Proteomes" id="UP001213000">
    <property type="component" value="Unassembled WGS sequence"/>
</dbReference>
<evidence type="ECO:0000313" key="4">
    <source>
        <dbReference type="Proteomes" id="UP001213000"/>
    </source>
</evidence>
<dbReference type="InterPro" id="IPR045340">
    <property type="entry name" value="DUF6533"/>
</dbReference>
<protein>
    <recommendedName>
        <fullName evidence="2">DUF6533 domain-containing protein</fullName>
    </recommendedName>
</protein>
<feature type="transmembrane region" description="Helical" evidence="1">
    <location>
        <begin position="210"/>
        <end position="231"/>
    </location>
</feature>
<dbReference type="EMBL" id="JANIEX010000471">
    <property type="protein sequence ID" value="KAJ3566641.1"/>
    <property type="molecule type" value="Genomic_DNA"/>
</dbReference>
<keyword evidence="1" id="KW-0472">Membrane</keyword>
<feature type="transmembrane region" description="Helical" evidence="1">
    <location>
        <begin position="277"/>
        <end position="296"/>
    </location>
</feature>
<proteinExistence type="predicted"/>
<dbReference type="Pfam" id="PF20151">
    <property type="entry name" value="DUF6533"/>
    <property type="match status" value="1"/>
</dbReference>
<keyword evidence="4" id="KW-1185">Reference proteome</keyword>
<gene>
    <name evidence="3" type="ORF">NP233_g6876</name>
</gene>
<comment type="caution">
    <text evidence="3">The sequence shown here is derived from an EMBL/GenBank/DDBJ whole genome shotgun (WGS) entry which is preliminary data.</text>
</comment>
<keyword evidence="1" id="KW-0812">Transmembrane</keyword>